<sequence length="797" mass="90358">MTESESISALVTALPEKYQPIFGHSELSEGSSRGCEDRLVLIAQCAKRMQDSLGRPLRVLDLGCAQGFFSLSLAAEGHRVHGVDFLDRNVALCQALAGANPALEATFEHTTVEDVIERLEDKTYDLVLGLSVFHHLVHAQGVERVRGLCQKLADSTEAGIFEMALREEPLYWATSLPSDPAELLAGYSFTRLLSRQATHLSAIARPLYFVSSRLWYVDEVVGKFDSWSGESHVHGRGTHQYSRRYYFGDGVFVKKMTLGMGDRADINLKEFHNEVDFLRNPPEGYHAPRLIAALDDRSDLFLAREMMKGRLLSELIDDETLYDADRIVSELLAQLVALERAGLYHNDVRCWNVLMTRDGHAVLIDYGAVSSEATDSSWLDDPLLAFLITVKEILERHIVPTSPSREPALDLMSLPFRYRNAFIRLFGQAQSYWTFQELQDNLALPESISDEVPGWMSIYQYLQRSLRTYNGYVRALFTQHEHEHAALMASESALARVRDEAQQGQEKLVALKLEIEMAASRYHDLEENSLRMAEWSKKLEEHAKELEARAKELEKSTGQLSGQVKVLESRALEAEASRDRFSEQAAELKAQSATFEVNNLELSHRITELEVELEERQRARELAELLATDVSRLTAERDQLQDEVAEKQLSNERLEAKVVELQSSVDSLLQRIERSETSGEHDRRRLKELQANLSQRNQDVETSRARVRELEYIVGGLEGLIAEFHTSRSWRVTAPLRWVTTKVLRRDEPPAQIVPRKTEPTNAIAYGEDLPSPADAALEKRLAALDQIGRRVRKPEQ</sequence>
<evidence type="ECO:0000256" key="3">
    <source>
        <dbReference type="ARBA" id="ARBA00022691"/>
    </source>
</evidence>
<proteinExistence type="predicted"/>
<dbReference type="PROSITE" id="PS50011">
    <property type="entry name" value="PROTEIN_KINASE_DOM"/>
    <property type="match status" value="1"/>
</dbReference>
<dbReference type="Gene3D" id="1.10.510.10">
    <property type="entry name" value="Transferase(Phosphotransferase) domain 1"/>
    <property type="match status" value="1"/>
</dbReference>
<keyword evidence="4" id="KW-0175">Coiled coil</keyword>
<keyword evidence="6" id="KW-0418">Kinase</keyword>
<dbReference type="InterPro" id="IPR011009">
    <property type="entry name" value="Kinase-like_dom_sf"/>
</dbReference>
<protein>
    <submittedName>
        <fullName evidence="6">Kinase</fullName>
    </submittedName>
</protein>
<feature type="coiled-coil region" evidence="4">
    <location>
        <begin position="494"/>
        <end position="706"/>
    </location>
</feature>
<dbReference type="CDD" id="cd02440">
    <property type="entry name" value="AdoMet_MTases"/>
    <property type="match status" value="1"/>
</dbReference>
<dbReference type="PANTHER" id="PTHR43464:SF19">
    <property type="entry name" value="UBIQUINONE BIOSYNTHESIS O-METHYLTRANSFERASE, MITOCHONDRIAL"/>
    <property type="match status" value="1"/>
</dbReference>
<dbReference type="GO" id="GO:0005524">
    <property type="term" value="F:ATP binding"/>
    <property type="evidence" value="ECO:0007669"/>
    <property type="project" value="InterPro"/>
</dbReference>
<dbReference type="InterPro" id="IPR000719">
    <property type="entry name" value="Prot_kinase_dom"/>
</dbReference>
<dbReference type="SUPFAM" id="SSF57997">
    <property type="entry name" value="Tropomyosin"/>
    <property type="match status" value="1"/>
</dbReference>
<dbReference type="EMBL" id="MIGY01000001">
    <property type="protein sequence ID" value="PPU09509.1"/>
    <property type="molecule type" value="Genomic_DNA"/>
</dbReference>
<evidence type="ECO:0000259" key="5">
    <source>
        <dbReference type="PROSITE" id="PS50011"/>
    </source>
</evidence>
<keyword evidence="2" id="KW-0808">Transferase</keyword>
<feature type="domain" description="Protein kinase" evidence="5">
    <location>
        <begin position="228"/>
        <end position="487"/>
    </location>
</feature>
<keyword evidence="3" id="KW-0949">S-adenosyl-L-methionine</keyword>
<dbReference type="InterPro" id="IPR029063">
    <property type="entry name" value="SAM-dependent_MTases_sf"/>
</dbReference>
<gene>
    <name evidence="6" type="ORF">XarjCFBP7645_04255</name>
</gene>
<dbReference type="Pfam" id="PF13649">
    <property type="entry name" value="Methyltransf_25"/>
    <property type="match status" value="1"/>
</dbReference>
<evidence type="ECO:0000256" key="1">
    <source>
        <dbReference type="ARBA" id="ARBA00022603"/>
    </source>
</evidence>
<dbReference type="Proteomes" id="UP000239204">
    <property type="component" value="Unassembled WGS sequence"/>
</dbReference>
<dbReference type="SUPFAM" id="SSF56112">
    <property type="entry name" value="Protein kinase-like (PK-like)"/>
    <property type="match status" value="1"/>
</dbReference>
<dbReference type="GO" id="GO:0004672">
    <property type="term" value="F:protein kinase activity"/>
    <property type="evidence" value="ECO:0007669"/>
    <property type="project" value="InterPro"/>
</dbReference>
<dbReference type="PANTHER" id="PTHR43464">
    <property type="entry name" value="METHYLTRANSFERASE"/>
    <property type="match status" value="1"/>
</dbReference>
<dbReference type="GO" id="GO:0032259">
    <property type="term" value="P:methylation"/>
    <property type="evidence" value="ECO:0007669"/>
    <property type="project" value="UniProtKB-KW"/>
</dbReference>
<dbReference type="InterPro" id="IPR041698">
    <property type="entry name" value="Methyltransf_25"/>
</dbReference>
<name>A0A2S7AI04_9XANT</name>
<dbReference type="GO" id="GO:0008168">
    <property type="term" value="F:methyltransferase activity"/>
    <property type="evidence" value="ECO:0007669"/>
    <property type="project" value="UniProtKB-KW"/>
</dbReference>
<dbReference type="RefSeq" id="WP_104536341.1">
    <property type="nucleotide sequence ID" value="NZ_MIGY01000001.1"/>
</dbReference>
<evidence type="ECO:0000313" key="6">
    <source>
        <dbReference type="EMBL" id="PPU09509.1"/>
    </source>
</evidence>
<evidence type="ECO:0000313" key="7">
    <source>
        <dbReference type="Proteomes" id="UP000239204"/>
    </source>
</evidence>
<dbReference type="AlphaFoldDB" id="A0A2S7AI04"/>
<organism evidence="6 7">
    <name type="scientific">Xanthomonas arboricola</name>
    <dbReference type="NCBI Taxonomy" id="56448"/>
    <lineage>
        <taxon>Bacteria</taxon>
        <taxon>Pseudomonadati</taxon>
        <taxon>Pseudomonadota</taxon>
        <taxon>Gammaproteobacteria</taxon>
        <taxon>Lysobacterales</taxon>
        <taxon>Lysobacteraceae</taxon>
        <taxon>Xanthomonas</taxon>
    </lineage>
</organism>
<dbReference type="Gene3D" id="3.30.200.20">
    <property type="entry name" value="Phosphorylase Kinase, domain 1"/>
    <property type="match status" value="1"/>
</dbReference>
<dbReference type="SUPFAM" id="SSF53335">
    <property type="entry name" value="S-adenosyl-L-methionine-dependent methyltransferases"/>
    <property type="match status" value="1"/>
</dbReference>
<reference evidence="6 7" key="1">
    <citation type="submission" date="2016-08" db="EMBL/GenBank/DDBJ databases">
        <title>Evolution of the type three secretion system and type three effector repertoires in Xanthomonas.</title>
        <authorList>
            <person name="Merda D."/>
            <person name="Briand M."/>
            <person name="Bosis E."/>
            <person name="Rousseau C."/>
            <person name="Portier P."/>
            <person name="Jacques M.-A."/>
            <person name="Fischer-Le Saux M."/>
        </authorList>
    </citation>
    <scope>NUCLEOTIDE SEQUENCE [LARGE SCALE GENOMIC DNA]</scope>
    <source>
        <strain evidence="6 7">CFBP 7645</strain>
    </source>
</reference>
<comment type="caution">
    <text evidence="6">The sequence shown here is derived from an EMBL/GenBank/DDBJ whole genome shotgun (WGS) entry which is preliminary data.</text>
</comment>
<dbReference type="Gene3D" id="3.40.50.150">
    <property type="entry name" value="Vaccinia Virus protein VP39"/>
    <property type="match status" value="1"/>
</dbReference>
<accession>A0A2S7AI04</accession>
<keyword evidence="1" id="KW-0489">Methyltransferase</keyword>
<evidence type="ECO:0000256" key="4">
    <source>
        <dbReference type="SAM" id="Coils"/>
    </source>
</evidence>
<evidence type="ECO:0000256" key="2">
    <source>
        <dbReference type="ARBA" id="ARBA00022679"/>
    </source>
</evidence>